<evidence type="ECO:0000256" key="5">
    <source>
        <dbReference type="SAM" id="Phobius"/>
    </source>
</evidence>
<evidence type="ECO:0000256" key="1">
    <source>
        <dbReference type="ARBA" id="ARBA00004127"/>
    </source>
</evidence>
<reference evidence="6 7" key="1">
    <citation type="submission" date="2014-10" db="EMBL/GenBank/DDBJ databases">
        <title>Draft genome of the hookworm Ancylostoma caninum.</title>
        <authorList>
            <person name="Mitreva M."/>
        </authorList>
    </citation>
    <scope>NUCLEOTIDE SEQUENCE [LARGE SCALE GENOMIC DNA]</scope>
    <source>
        <strain evidence="6 7">Baltimore</strain>
    </source>
</reference>
<feature type="transmembrane region" description="Helical" evidence="5">
    <location>
        <begin position="49"/>
        <end position="68"/>
    </location>
</feature>
<evidence type="ECO:0000313" key="6">
    <source>
        <dbReference type="EMBL" id="RCN35447.1"/>
    </source>
</evidence>
<sequence length="191" mass="21225">MKLSLVQNHCLCGAMHIRSGARLLSIVFLVLAAVHLINTLGFISGYPGSPIISTFAFAIICILVYGVYAERRYFLVPFLIAKGLLTLATVSGFLVWVALHAAYGKQLPDYTNVSFLSYVETIESRDEKTNTLVCIGLAFITIICIQLYILKMFLNFYCFLREGHQALLTDTAVSHQYSPISTTTSSGYYRS</sequence>
<dbReference type="AlphaFoldDB" id="A0A368FYR0"/>
<protein>
    <submittedName>
        <fullName evidence="6">Uncharacterized protein</fullName>
    </submittedName>
</protein>
<feature type="transmembrane region" description="Helical" evidence="5">
    <location>
        <begin position="21"/>
        <end position="43"/>
    </location>
</feature>
<keyword evidence="4 5" id="KW-0472">Membrane</keyword>
<dbReference type="OrthoDB" id="5792724at2759"/>
<evidence type="ECO:0000256" key="3">
    <source>
        <dbReference type="ARBA" id="ARBA00022989"/>
    </source>
</evidence>
<name>A0A368FYR0_ANCCA</name>
<dbReference type="GO" id="GO:0005765">
    <property type="term" value="C:lysosomal membrane"/>
    <property type="evidence" value="ECO:0007669"/>
    <property type="project" value="TreeGrafter"/>
</dbReference>
<dbReference type="Proteomes" id="UP000252519">
    <property type="component" value="Unassembled WGS sequence"/>
</dbReference>
<dbReference type="PANTHER" id="PTHR12479">
    <property type="entry name" value="LYSOSOMAL-ASSOCIATED TRANSMEMBRANE PROTEIN"/>
    <property type="match status" value="1"/>
</dbReference>
<keyword evidence="3 5" id="KW-1133">Transmembrane helix</keyword>
<evidence type="ECO:0000256" key="4">
    <source>
        <dbReference type="ARBA" id="ARBA00023136"/>
    </source>
</evidence>
<organism evidence="6 7">
    <name type="scientific">Ancylostoma caninum</name>
    <name type="common">Dog hookworm</name>
    <dbReference type="NCBI Taxonomy" id="29170"/>
    <lineage>
        <taxon>Eukaryota</taxon>
        <taxon>Metazoa</taxon>
        <taxon>Ecdysozoa</taxon>
        <taxon>Nematoda</taxon>
        <taxon>Chromadorea</taxon>
        <taxon>Rhabditida</taxon>
        <taxon>Rhabditina</taxon>
        <taxon>Rhabditomorpha</taxon>
        <taxon>Strongyloidea</taxon>
        <taxon>Ancylostomatidae</taxon>
        <taxon>Ancylostomatinae</taxon>
        <taxon>Ancylostoma</taxon>
    </lineage>
</organism>
<proteinExistence type="predicted"/>
<dbReference type="PANTHER" id="PTHR12479:SF10">
    <property type="entry name" value="LYSOSOMAL-ASSOCIATED TRANSMEMBRANE PROTEIN"/>
    <property type="match status" value="1"/>
</dbReference>
<keyword evidence="7" id="KW-1185">Reference proteome</keyword>
<feature type="transmembrane region" description="Helical" evidence="5">
    <location>
        <begin position="130"/>
        <end position="150"/>
    </location>
</feature>
<feature type="transmembrane region" description="Helical" evidence="5">
    <location>
        <begin position="75"/>
        <end position="99"/>
    </location>
</feature>
<comment type="subcellular location">
    <subcellularLocation>
        <location evidence="1">Endomembrane system</location>
        <topology evidence="1">Multi-pass membrane protein</topology>
    </subcellularLocation>
</comment>
<evidence type="ECO:0000256" key="2">
    <source>
        <dbReference type="ARBA" id="ARBA00022692"/>
    </source>
</evidence>
<accession>A0A368FYR0</accession>
<dbReference type="EMBL" id="JOJR01000661">
    <property type="protein sequence ID" value="RCN35447.1"/>
    <property type="molecule type" value="Genomic_DNA"/>
</dbReference>
<dbReference type="InterPro" id="IPR051115">
    <property type="entry name" value="LAPTM_transporter"/>
</dbReference>
<keyword evidence="2 5" id="KW-0812">Transmembrane</keyword>
<comment type="caution">
    <text evidence="6">The sequence shown here is derived from an EMBL/GenBank/DDBJ whole genome shotgun (WGS) entry which is preliminary data.</text>
</comment>
<dbReference type="GO" id="GO:0012505">
    <property type="term" value="C:endomembrane system"/>
    <property type="evidence" value="ECO:0007669"/>
    <property type="project" value="UniProtKB-SubCell"/>
</dbReference>
<evidence type="ECO:0000313" key="7">
    <source>
        <dbReference type="Proteomes" id="UP000252519"/>
    </source>
</evidence>
<gene>
    <name evidence="6" type="ORF">ANCCAN_18680</name>
</gene>